<dbReference type="AlphaFoldDB" id="A0A5C5FSY6"/>
<sequence length="308" mass="34487">MPADARPPLPVAPAPWHLNGQAWIFILRDQPFSETPIPLPEGNYAPLEKGSEGDLSHRFHGGTGLFLVIRYTSTPVGNYDEMHAPLSSFDMIVPGLFSFKPKGSQKKAYHWAITRLYVSLDESVCNGRPNWNIPKHRADFTFTKLKDGSELLTVQHPVPGATPFFRCRLQHSRMTPFSFPISTLWLETALAKRLVTRGYEINLIQPPCPAADGDDDPRIKPEGQRAEALKQGTGYRVVLHPAWGWARVGKILPAPPFKGEPGADKDWSGFGDGVSFPRFRPLMSRLNVHLLTFDMLVPEPTILEMEDE</sequence>
<dbReference type="OrthoDB" id="9970474at2759"/>
<dbReference type="SUPFAM" id="SSF160104">
    <property type="entry name" value="Acetoacetate decarboxylase-like"/>
    <property type="match status" value="1"/>
</dbReference>
<accession>A0A5C5FSY6</accession>
<name>A0A5C5FSY6_9BASI</name>
<dbReference type="Proteomes" id="UP000311382">
    <property type="component" value="Unassembled WGS sequence"/>
</dbReference>
<dbReference type="PANTHER" id="PTHR40518:SF1">
    <property type="entry name" value="ACETOACETATE DECARBOXYLASE"/>
    <property type="match status" value="1"/>
</dbReference>
<reference evidence="1 2" key="1">
    <citation type="submission" date="2019-03" db="EMBL/GenBank/DDBJ databases">
        <title>Rhodosporidium diobovatum UCD-FST 08-225 genome sequencing, assembly, and annotation.</title>
        <authorList>
            <person name="Fakankun I.U."/>
            <person name="Fristensky B."/>
            <person name="Levin D.B."/>
        </authorList>
    </citation>
    <scope>NUCLEOTIDE SEQUENCE [LARGE SCALE GENOMIC DNA]</scope>
    <source>
        <strain evidence="1 2">UCD-FST 08-225</strain>
    </source>
</reference>
<proteinExistence type="predicted"/>
<dbReference type="InterPro" id="IPR023375">
    <property type="entry name" value="ADC_dom_sf"/>
</dbReference>
<protein>
    <submittedName>
        <fullName evidence="1">Uncharacterized protein</fullName>
    </submittedName>
</protein>
<evidence type="ECO:0000313" key="1">
    <source>
        <dbReference type="EMBL" id="TNY19988.1"/>
    </source>
</evidence>
<organism evidence="1 2">
    <name type="scientific">Rhodotorula diobovata</name>
    <dbReference type="NCBI Taxonomy" id="5288"/>
    <lineage>
        <taxon>Eukaryota</taxon>
        <taxon>Fungi</taxon>
        <taxon>Dikarya</taxon>
        <taxon>Basidiomycota</taxon>
        <taxon>Pucciniomycotina</taxon>
        <taxon>Microbotryomycetes</taxon>
        <taxon>Sporidiobolales</taxon>
        <taxon>Sporidiobolaceae</taxon>
        <taxon>Rhodotorula</taxon>
    </lineage>
</organism>
<evidence type="ECO:0000313" key="2">
    <source>
        <dbReference type="Proteomes" id="UP000311382"/>
    </source>
</evidence>
<dbReference type="PANTHER" id="PTHR40518">
    <property type="entry name" value="ACETOACETATE DECARBOXYLASE"/>
    <property type="match status" value="1"/>
</dbReference>
<keyword evidence="2" id="KW-1185">Reference proteome</keyword>
<comment type="caution">
    <text evidence="1">The sequence shown here is derived from an EMBL/GenBank/DDBJ whole genome shotgun (WGS) entry which is preliminary data.</text>
</comment>
<dbReference type="EMBL" id="SOZI01000079">
    <property type="protein sequence ID" value="TNY19988.1"/>
    <property type="molecule type" value="Genomic_DNA"/>
</dbReference>
<gene>
    <name evidence="1" type="ORF">DMC30DRAFT_417400</name>
</gene>